<comment type="caution">
    <text evidence="1">The sequence shown here is derived from an EMBL/GenBank/DDBJ whole genome shotgun (WGS) entry which is preliminary data.</text>
</comment>
<sequence>MAARERTFFLAPESHWVSGKIKLGGILRHPKQPDDMVDGRIPIPEASTHTTTKRDFVEVITDLKKHSLNVFAQFLQLFIGVGVNVGVFYGKAELLHVEAERVTTEYFEPPLDYLQQSLQIPMVQILCRRNTRKPLNLFMITAVMVVEGLNVKTVSSEGYGIDGSTGIDGTMIGLPVGGGSGIGTEHGSIRRTSAEAPGPLVFAYQVREIKRKKRKDGSMHVKAAGYTKGAQLDYEAGPGAGPRIRALTDEFELIEYNYSDECDAEGIRKDS</sequence>
<dbReference type="AlphaFoldDB" id="A0AAV9TZS9"/>
<evidence type="ECO:0000313" key="2">
    <source>
        <dbReference type="Proteomes" id="UP001375240"/>
    </source>
</evidence>
<evidence type="ECO:0000313" key="1">
    <source>
        <dbReference type="EMBL" id="KAK6330509.1"/>
    </source>
</evidence>
<reference evidence="1 2" key="1">
    <citation type="submission" date="2019-10" db="EMBL/GenBank/DDBJ databases">
        <authorList>
            <person name="Palmer J.M."/>
        </authorList>
    </citation>
    <scope>NUCLEOTIDE SEQUENCE [LARGE SCALE GENOMIC DNA]</scope>
    <source>
        <strain evidence="1 2">TWF696</strain>
    </source>
</reference>
<dbReference type="Proteomes" id="UP001375240">
    <property type="component" value="Unassembled WGS sequence"/>
</dbReference>
<name>A0AAV9TZS9_9PEZI</name>
<proteinExistence type="predicted"/>
<organism evidence="1 2">
    <name type="scientific">Orbilia brochopaga</name>
    <dbReference type="NCBI Taxonomy" id="3140254"/>
    <lineage>
        <taxon>Eukaryota</taxon>
        <taxon>Fungi</taxon>
        <taxon>Dikarya</taxon>
        <taxon>Ascomycota</taxon>
        <taxon>Pezizomycotina</taxon>
        <taxon>Orbiliomycetes</taxon>
        <taxon>Orbiliales</taxon>
        <taxon>Orbiliaceae</taxon>
        <taxon>Orbilia</taxon>
    </lineage>
</organism>
<keyword evidence="2" id="KW-1185">Reference proteome</keyword>
<gene>
    <name evidence="1" type="ORF">TWF696_003398</name>
</gene>
<dbReference type="EMBL" id="JAVHNQ010000017">
    <property type="protein sequence ID" value="KAK6330509.1"/>
    <property type="molecule type" value="Genomic_DNA"/>
</dbReference>
<protein>
    <submittedName>
        <fullName evidence="1">Uncharacterized protein</fullName>
    </submittedName>
</protein>
<accession>A0AAV9TZS9</accession>